<evidence type="ECO:0000256" key="3">
    <source>
        <dbReference type="SAM" id="MobiDB-lite"/>
    </source>
</evidence>
<feature type="compositionally biased region" description="Basic and acidic residues" evidence="3">
    <location>
        <begin position="104"/>
        <end position="123"/>
    </location>
</feature>
<sequence length="268" mass="31151">NSARDDDEEESGEDYDSDDLDDDMDQKSFASEETKSRFTNYSLTSSVIKRNDGLTLLDDRFEKIFEEYDDMEIGALDQDEIEGYANMEQNPVLQQAIKDFEEATKVRTMNDIENEKTEHRHEYEEEDEEDDEEDEKEEPSEDVYEDKTEKWDCESILSTYSTLYNHPTTIKEPTKGKKKKQDDANWALLMQCPTSSHTKCFTCRNNKHSEPVTSPNCLRLLSRLHHLPLRTIQVVTLGRVLKLQCMIETSSLDPINLQVNCSMFADRS</sequence>
<protein>
    <recommendedName>
        <fullName evidence="2">Protein LTV1 homolog</fullName>
    </recommendedName>
</protein>
<dbReference type="InterPro" id="IPR007307">
    <property type="entry name" value="Ltv1"/>
</dbReference>
<feature type="non-terminal residue" evidence="4">
    <location>
        <position position="1"/>
    </location>
</feature>
<dbReference type="GO" id="GO:0005634">
    <property type="term" value="C:nucleus"/>
    <property type="evidence" value="ECO:0007669"/>
    <property type="project" value="TreeGrafter"/>
</dbReference>
<dbReference type="GO" id="GO:0000056">
    <property type="term" value="P:ribosomal small subunit export from nucleus"/>
    <property type="evidence" value="ECO:0007669"/>
    <property type="project" value="TreeGrafter"/>
</dbReference>
<feature type="region of interest" description="Disordered" evidence="3">
    <location>
        <begin position="104"/>
        <end position="147"/>
    </location>
</feature>
<name>Q8MQH9_PARLI</name>
<dbReference type="GO" id="GO:0042274">
    <property type="term" value="P:ribosomal small subunit biogenesis"/>
    <property type="evidence" value="ECO:0007669"/>
    <property type="project" value="InterPro"/>
</dbReference>
<comment type="similarity">
    <text evidence="1">Belongs to the LTV1 family.</text>
</comment>
<dbReference type="GO" id="GO:0005829">
    <property type="term" value="C:cytosol"/>
    <property type="evidence" value="ECO:0007669"/>
    <property type="project" value="TreeGrafter"/>
</dbReference>
<reference evidence="4" key="1">
    <citation type="journal article" date="2004" name="Biochem. Biophys. Res. Commun.">
        <title>Paracentrotus lividus eggs contain different RNAs at the animal and vegetal poles.</title>
        <authorList>
            <person name="Di Carlo M."/>
            <person name="Montana G."/>
            <person name="Romancino D.P."/>
        </authorList>
    </citation>
    <scope>NUCLEOTIDE SEQUENCE</scope>
</reference>
<dbReference type="PANTHER" id="PTHR21531">
    <property type="entry name" value="LOW-TEMPERATURE VIABILITY PROTEIN LTV1-RELATED"/>
    <property type="match status" value="1"/>
</dbReference>
<accession>Q8MQH9</accession>
<feature type="region of interest" description="Disordered" evidence="3">
    <location>
        <begin position="1"/>
        <end position="36"/>
    </location>
</feature>
<proteinExistence type="evidence at transcript level"/>
<evidence type="ECO:0000256" key="1">
    <source>
        <dbReference type="ARBA" id="ARBA00009078"/>
    </source>
</evidence>
<evidence type="ECO:0000256" key="2">
    <source>
        <dbReference type="ARBA" id="ARBA00021561"/>
    </source>
</evidence>
<evidence type="ECO:0000313" key="4">
    <source>
        <dbReference type="EMBL" id="AAM78147.1"/>
    </source>
</evidence>
<dbReference type="GO" id="GO:0030688">
    <property type="term" value="C:preribosome, small subunit precursor"/>
    <property type="evidence" value="ECO:0007669"/>
    <property type="project" value="TreeGrafter"/>
</dbReference>
<feature type="compositionally biased region" description="Acidic residues" evidence="3">
    <location>
        <begin position="124"/>
        <end position="144"/>
    </location>
</feature>
<dbReference type="Pfam" id="PF04180">
    <property type="entry name" value="LTV"/>
    <property type="match status" value="1"/>
</dbReference>
<feature type="compositionally biased region" description="Acidic residues" evidence="3">
    <location>
        <begin position="1"/>
        <end position="24"/>
    </location>
</feature>
<dbReference type="PANTHER" id="PTHR21531:SF0">
    <property type="entry name" value="PROTEIN LTV1 HOMOLOG"/>
    <property type="match status" value="1"/>
</dbReference>
<organism evidence="4">
    <name type="scientific">Paracentrotus lividus</name>
    <name type="common">Common sea urchin</name>
    <dbReference type="NCBI Taxonomy" id="7656"/>
    <lineage>
        <taxon>Eukaryota</taxon>
        <taxon>Metazoa</taxon>
        <taxon>Echinodermata</taxon>
        <taxon>Eleutherozoa</taxon>
        <taxon>Echinozoa</taxon>
        <taxon>Echinoidea</taxon>
        <taxon>Euechinoidea</taxon>
        <taxon>Echinacea</taxon>
        <taxon>Camarodonta</taxon>
        <taxon>Echinidea</taxon>
        <taxon>Echinidae</taxon>
        <taxon>Paracentrotus</taxon>
    </lineage>
</organism>
<dbReference type="AlphaFoldDB" id="Q8MQH9"/>
<dbReference type="EMBL" id="AY130251">
    <property type="protein sequence ID" value="AAM78147.1"/>
    <property type="molecule type" value="mRNA"/>
</dbReference>